<feature type="compositionally biased region" description="Basic and acidic residues" evidence="1">
    <location>
        <begin position="312"/>
        <end position="327"/>
    </location>
</feature>
<organism evidence="3 4">
    <name type="scientific">Pleurostoma richardsiae</name>
    <dbReference type="NCBI Taxonomy" id="41990"/>
    <lineage>
        <taxon>Eukaryota</taxon>
        <taxon>Fungi</taxon>
        <taxon>Dikarya</taxon>
        <taxon>Ascomycota</taxon>
        <taxon>Pezizomycotina</taxon>
        <taxon>Sordariomycetes</taxon>
        <taxon>Sordariomycetidae</taxon>
        <taxon>Calosphaeriales</taxon>
        <taxon>Pleurostomataceae</taxon>
        <taxon>Pleurostoma</taxon>
    </lineage>
</organism>
<dbReference type="Proteomes" id="UP001174694">
    <property type="component" value="Unassembled WGS sequence"/>
</dbReference>
<feature type="compositionally biased region" description="Low complexity" evidence="1">
    <location>
        <begin position="288"/>
        <end position="311"/>
    </location>
</feature>
<feature type="transmembrane region" description="Helical" evidence="2">
    <location>
        <begin position="374"/>
        <end position="396"/>
    </location>
</feature>
<dbReference type="Pfam" id="PF11696">
    <property type="entry name" value="DUF3292"/>
    <property type="match status" value="1"/>
</dbReference>
<keyword evidence="2" id="KW-0812">Transmembrane</keyword>
<dbReference type="GO" id="GO:0000502">
    <property type="term" value="C:proteasome complex"/>
    <property type="evidence" value="ECO:0007669"/>
    <property type="project" value="UniProtKB-KW"/>
</dbReference>
<keyword evidence="2" id="KW-0472">Membrane</keyword>
<keyword evidence="4" id="KW-1185">Reference proteome</keyword>
<keyword evidence="3" id="KW-0647">Proteasome</keyword>
<keyword evidence="2" id="KW-1133">Transmembrane helix</keyword>
<comment type="caution">
    <text evidence="3">The sequence shown here is derived from an EMBL/GenBank/DDBJ whole genome shotgun (WGS) entry which is preliminary data.</text>
</comment>
<dbReference type="PANTHER" id="PTHR38694:SF1">
    <property type="entry name" value="PEROXIN DOMAIN-CONTAINING PROTEIN"/>
    <property type="match status" value="1"/>
</dbReference>
<proteinExistence type="predicted"/>
<feature type="region of interest" description="Disordered" evidence="1">
    <location>
        <begin position="1"/>
        <end position="46"/>
    </location>
</feature>
<feature type="transmembrane region" description="Helical" evidence="2">
    <location>
        <begin position="181"/>
        <end position="210"/>
    </location>
</feature>
<evidence type="ECO:0000313" key="3">
    <source>
        <dbReference type="EMBL" id="KAJ9145440.1"/>
    </source>
</evidence>
<dbReference type="AlphaFoldDB" id="A0AA38VF15"/>
<name>A0AA38VF15_9PEZI</name>
<sequence length="702" mass="75577">MERADEGSKPANPVSGDTGAGSAIKDLLPIPADTHPVTEPGKTEEAQTLLEDPSLSHALATDDHEEKGVAQLQHKPGTADVADLGWNEAKEEIASPLVGGMNNEDLWMLIRRFNKQMYHVKAIPNPVPGGLDLNIADEEEFSPDKLRANIERLYMTIIVGVLAAVKHIARLRSWRETRRTAWFAAAYFTAWVFDMVVPLLCTTLITLIVYPPSRPILFPPAPLPLVDTKSGGVQKPKSGVLGSHDSVTGAPENHKGEAVEQEASNFVNGIASVALSSATGKHPQGEPDATGDGAAADAAPDPTAVAVSAADAKNKADGGKPGAHHDKTKVPMETAMWTKMRPIMHGMAYATDTWERFANALSPTRPFPQNTARIRLAIVVAPLLLISLFVTSYMFMKGVTFGVGFGFFGDPVISRGLELLNRKFPNWQRLLELRNTLLKGVPTNAQLTITLLRIGEANKAPLPPPPRITDAPPEEPAELTDEQLRSASAEPPLNATDEEISSAIEHDPTTAHETGGPDIDAAKNAKHGKKGSKILGFFKGTTKGAVKTAIAEDTVRAKMGSRHAKNRLGVVEPKGASLTSGPVEFKGRHEGSKGHVYITTSATIPCVAFSTDSTIDKTGTANRQDLHPLWTVAVSDIVELKKFGGYGWKSKLVVGWSLERGVSDGLEIVTKTGETYKITALPLRDELFNRLVAMGGQKWECW</sequence>
<feature type="region of interest" description="Disordered" evidence="1">
    <location>
        <begin position="278"/>
        <end position="327"/>
    </location>
</feature>
<evidence type="ECO:0000313" key="4">
    <source>
        <dbReference type="Proteomes" id="UP001174694"/>
    </source>
</evidence>
<protein>
    <submittedName>
        <fullName evidence="3">Proteasome subunit beta type</fullName>
    </submittedName>
</protein>
<gene>
    <name evidence="3" type="ORF">NKR23_g5297</name>
</gene>
<evidence type="ECO:0000256" key="2">
    <source>
        <dbReference type="SAM" id="Phobius"/>
    </source>
</evidence>
<feature type="region of interest" description="Disordered" evidence="1">
    <location>
        <begin position="234"/>
        <end position="256"/>
    </location>
</feature>
<dbReference type="EMBL" id="JANBVO010000014">
    <property type="protein sequence ID" value="KAJ9145440.1"/>
    <property type="molecule type" value="Genomic_DNA"/>
</dbReference>
<dbReference type="PANTHER" id="PTHR38694">
    <property type="entry name" value="CONSERVED EXPRESSED PROTEIN"/>
    <property type="match status" value="1"/>
</dbReference>
<evidence type="ECO:0000256" key="1">
    <source>
        <dbReference type="SAM" id="MobiDB-lite"/>
    </source>
</evidence>
<feature type="region of interest" description="Disordered" evidence="1">
    <location>
        <begin position="458"/>
        <end position="493"/>
    </location>
</feature>
<feature type="compositionally biased region" description="Acidic residues" evidence="1">
    <location>
        <begin position="472"/>
        <end position="481"/>
    </location>
</feature>
<dbReference type="InterPro" id="IPR021709">
    <property type="entry name" value="DUF3292"/>
</dbReference>
<reference evidence="3" key="1">
    <citation type="submission" date="2022-07" db="EMBL/GenBank/DDBJ databases">
        <title>Fungi with potential for degradation of polypropylene.</title>
        <authorList>
            <person name="Gostincar C."/>
        </authorList>
    </citation>
    <scope>NUCLEOTIDE SEQUENCE</scope>
    <source>
        <strain evidence="3">EXF-13308</strain>
    </source>
</reference>
<accession>A0AA38VF15</accession>